<dbReference type="Gene3D" id="2.60.40.150">
    <property type="entry name" value="C2 domain"/>
    <property type="match status" value="1"/>
</dbReference>
<comment type="caution">
    <text evidence="2">The sequence shown here is derived from an EMBL/GenBank/DDBJ whole genome shotgun (WGS) entry which is preliminary data.</text>
</comment>
<organism evidence="2 3">
    <name type="scientific">Favolaschia claudopus</name>
    <dbReference type="NCBI Taxonomy" id="2862362"/>
    <lineage>
        <taxon>Eukaryota</taxon>
        <taxon>Fungi</taxon>
        <taxon>Dikarya</taxon>
        <taxon>Basidiomycota</taxon>
        <taxon>Agaricomycotina</taxon>
        <taxon>Agaricomycetes</taxon>
        <taxon>Agaricomycetidae</taxon>
        <taxon>Agaricales</taxon>
        <taxon>Marasmiineae</taxon>
        <taxon>Mycenaceae</taxon>
        <taxon>Favolaschia</taxon>
    </lineage>
</organism>
<sequence length="81" mass="9154">MSFCVDLEILYARSLPMAHGWLQKPPKPYVQVILPNRTISTPTALVRTDNPVWNHTLTARINVHKPPNLTVFLGKDQVPPV</sequence>
<proteinExistence type="predicted"/>
<dbReference type="Proteomes" id="UP001362999">
    <property type="component" value="Unassembled WGS sequence"/>
</dbReference>
<evidence type="ECO:0000313" key="3">
    <source>
        <dbReference type="Proteomes" id="UP001362999"/>
    </source>
</evidence>
<dbReference type="InterPro" id="IPR000008">
    <property type="entry name" value="C2_dom"/>
</dbReference>
<gene>
    <name evidence="2" type="ORF">R3P38DRAFT_3241458</name>
</gene>
<name>A0AAV9Z7E3_9AGAR</name>
<dbReference type="AlphaFoldDB" id="A0AAV9Z7E3"/>
<evidence type="ECO:0000259" key="1">
    <source>
        <dbReference type="Pfam" id="PF00168"/>
    </source>
</evidence>
<reference evidence="2 3" key="1">
    <citation type="journal article" date="2024" name="J Genomics">
        <title>Draft genome sequencing and assembly of Favolaschia claudopus CIRM-BRFM 2984 isolated from oak limbs.</title>
        <authorList>
            <person name="Navarro D."/>
            <person name="Drula E."/>
            <person name="Chaduli D."/>
            <person name="Cazenave R."/>
            <person name="Ahrendt S."/>
            <person name="Wang J."/>
            <person name="Lipzen A."/>
            <person name="Daum C."/>
            <person name="Barry K."/>
            <person name="Grigoriev I.V."/>
            <person name="Favel A."/>
            <person name="Rosso M.N."/>
            <person name="Martin F."/>
        </authorList>
    </citation>
    <scope>NUCLEOTIDE SEQUENCE [LARGE SCALE GENOMIC DNA]</scope>
    <source>
        <strain evidence="2 3">CIRM-BRFM 2984</strain>
    </source>
</reference>
<evidence type="ECO:0000313" key="2">
    <source>
        <dbReference type="EMBL" id="KAK6971904.1"/>
    </source>
</evidence>
<dbReference type="Pfam" id="PF00168">
    <property type="entry name" value="C2"/>
    <property type="match status" value="1"/>
</dbReference>
<dbReference type="SUPFAM" id="SSF49562">
    <property type="entry name" value="C2 domain (Calcium/lipid-binding domain, CaLB)"/>
    <property type="match status" value="1"/>
</dbReference>
<accession>A0AAV9Z7E3</accession>
<dbReference type="EMBL" id="JAWWNJ010000201">
    <property type="protein sequence ID" value="KAK6971904.1"/>
    <property type="molecule type" value="Genomic_DNA"/>
</dbReference>
<feature type="domain" description="C2" evidence="1">
    <location>
        <begin position="6"/>
        <end position="63"/>
    </location>
</feature>
<dbReference type="InterPro" id="IPR035892">
    <property type="entry name" value="C2_domain_sf"/>
</dbReference>
<keyword evidence="3" id="KW-1185">Reference proteome</keyword>
<protein>
    <recommendedName>
        <fullName evidence="1">C2 domain-containing protein</fullName>
    </recommendedName>
</protein>